<feature type="active site" description="Pros-phosphohistidine intermediate" evidence="12">
    <location>
        <position position="151"/>
    </location>
</feature>
<keyword evidence="7 14" id="KW-0547">Nucleotide-binding</keyword>
<feature type="binding site" evidence="12">
    <location>
        <position position="90"/>
    </location>
    <ligand>
        <name>ATP</name>
        <dbReference type="ChEBI" id="CHEBI:30616"/>
    </ligand>
</feature>
<keyword evidence="5 14" id="KW-0808">Transferase</keyword>
<feature type="binding site" evidence="12">
    <location>
        <position position="124"/>
    </location>
    <ligand>
        <name>ATP</name>
        <dbReference type="ChEBI" id="CHEBI:30616"/>
    </ligand>
</feature>
<dbReference type="GO" id="GO:0005524">
    <property type="term" value="F:ATP binding"/>
    <property type="evidence" value="ECO:0007669"/>
    <property type="project" value="UniProtKB-KW"/>
</dbReference>
<comment type="similarity">
    <text evidence="3 12 13">Belongs to the NDK family.</text>
</comment>
<evidence type="ECO:0000256" key="10">
    <source>
        <dbReference type="ARBA" id="ARBA00022842"/>
    </source>
</evidence>
<feature type="binding site" evidence="12">
    <location>
        <position position="148"/>
    </location>
    <ligand>
        <name>ATP</name>
        <dbReference type="ChEBI" id="CHEBI:30616"/>
    </ligand>
</feature>
<dbReference type="InterPro" id="IPR023005">
    <property type="entry name" value="Nucleoside_diP_kinase_AS"/>
</dbReference>
<dbReference type="Pfam" id="PF00334">
    <property type="entry name" value="NDK"/>
    <property type="match status" value="1"/>
</dbReference>
<evidence type="ECO:0000256" key="1">
    <source>
        <dbReference type="ARBA" id="ARBA00000082"/>
    </source>
</evidence>
<keyword evidence="6" id="KW-0479">Metal-binding</keyword>
<evidence type="ECO:0000256" key="13">
    <source>
        <dbReference type="RuleBase" id="RU004011"/>
    </source>
</evidence>
<comment type="catalytic activity">
    <reaction evidence="1 14">
        <text>a 2'-deoxyribonucleoside 5'-diphosphate + ATP = a 2'-deoxyribonucleoside 5'-triphosphate + ADP</text>
        <dbReference type="Rhea" id="RHEA:44640"/>
        <dbReference type="ChEBI" id="CHEBI:30616"/>
        <dbReference type="ChEBI" id="CHEBI:61560"/>
        <dbReference type="ChEBI" id="CHEBI:73316"/>
        <dbReference type="ChEBI" id="CHEBI:456216"/>
        <dbReference type="EC" id="2.7.4.6"/>
    </reaction>
</comment>
<evidence type="ECO:0000256" key="2">
    <source>
        <dbReference type="ARBA" id="ARBA00000937"/>
    </source>
</evidence>
<dbReference type="InterPro" id="IPR001564">
    <property type="entry name" value="Nucleoside_diP_kinase"/>
</dbReference>
<organism evidence="17 18">
    <name type="scientific">Manihot esculenta</name>
    <name type="common">Cassava</name>
    <name type="synonym">Jatropha manihot</name>
    <dbReference type="NCBI Taxonomy" id="3983"/>
    <lineage>
        <taxon>Eukaryota</taxon>
        <taxon>Viridiplantae</taxon>
        <taxon>Streptophyta</taxon>
        <taxon>Embryophyta</taxon>
        <taxon>Tracheophyta</taxon>
        <taxon>Spermatophyta</taxon>
        <taxon>Magnoliopsida</taxon>
        <taxon>eudicotyledons</taxon>
        <taxon>Gunneridae</taxon>
        <taxon>Pentapetalae</taxon>
        <taxon>rosids</taxon>
        <taxon>fabids</taxon>
        <taxon>Malpighiales</taxon>
        <taxon>Euphorbiaceae</taxon>
        <taxon>Crotonoideae</taxon>
        <taxon>Manihoteae</taxon>
        <taxon>Manihot</taxon>
    </lineage>
</organism>
<feature type="binding site" evidence="12">
    <location>
        <position position="138"/>
    </location>
    <ligand>
        <name>ATP</name>
        <dbReference type="ChEBI" id="CHEBI:30616"/>
    </ligand>
</feature>
<dbReference type="EMBL" id="CM004390">
    <property type="protein sequence ID" value="OAY53236.1"/>
    <property type="molecule type" value="Genomic_DNA"/>
</dbReference>
<feature type="signal peptide" evidence="15">
    <location>
        <begin position="1"/>
        <end position="26"/>
    </location>
</feature>
<dbReference type="PANTHER" id="PTHR46161:SF3">
    <property type="entry name" value="NUCLEOSIDE DIPHOSPHATE KINASE DDB_G0292928-RELATED"/>
    <property type="match status" value="1"/>
</dbReference>
<evidence type="ECO:0000313" key="18">
    <source>
        <dbReference type="Proteomes" id="UP000091857"/>
    </source>
</evidence>
<name>A0A2C9W2L1_MANES</name>
<evidence type="ECO:0000256" key="11">
    <source>
        <dbReference type="ARBA" id="ARBA00023080"/>
    </source>
</evidence>
<dbReference type="Gramene" id="Manes.04G147100.1.v8.1">
    <property type="protein sequence ID" value="Manes.04G147100.1.v8.1.CDS"/>
    <property type="gene ID" value="Manes.04G147100.v8.1"/>
</dbReference>
<evidence type="ECO:0000259" key="16">
    <source>
        <dbReference type="SMART" id="SM00562"/>
    </source>
</evidence>
<gene>
    <name evidence="17" type="ORF">MANES_04G147100v8</name>
</gene>
<keyword evidence="15" id="KW-0732">Signal</keyword>
<dbReference type="Gramene" id="Manes.04G147100.8.v8.1">
    <property type="protein sequence ID" value="Manes.04G147100.8.v8.1.CDS"/>
    <property type="gene ID" value="Manes.04G147100.v8.1"/>
</dbReference>
<reference evidence="18" key="1">
    <citation type="journal article" date="2016" name="Nat. Biotechnol.">
        <title>Sequencing wild and cultivated cassava and related species reveals extensive interspecific hybridization and genetic diversity.</title>
        <authorList>
            <person name="Bredeson J.V."/>
            <person name="Lyons J.B."/>
            <person name="Prochnik S.E."/>
            <person name="Wu G.A."/>
            <person name="Ha C.M."/>
            <person name="Edsinger-Gonzales E."/>
            <person name="Grimwood J."/>
            <person name="Schmutz J."/>
            <person name="Rabbi I.Y."/>
            <person name="Egesi C."/>
            <person name="Nauluvula P."/>
            <person name="Lebot V."/>
            <person name="Ndunguru J."/>
            <person name="Mkamilo G."/>
            <person name="Bart R.S."/>
            <person name="Setter T.L."/>
            <person name="Gleadow R.M."/>
            <person name="Kulakow P."/>
            <person name="Ferguson M.E."/>
            <person name="Rounsley S."/>
            <person name="Rokhsar D.S."/>
        </authorList>
    </citation>
    <scope>NUCLEOTIDE SEQUENCE [LARGE SCALE GENOMIC DNA]</scope>
    <source>
        <strain evidence="18">cv. AM560-2</strain>
    </source>
</reference>
<dbReference type="Gene3D" id="3.30.70.141">
    <property type="entry name" value="Nucleoside diphosphate kinase-like domain"/>
    <property type="match status" value="1"/>
</dbReference>
<evidence type="ECO:0000313" key="17">
    <source>
        <dbReference type="EMBL" id="OAY53236.1"/>
    </source>
</evidence>
<dbReference type="Gramene" id="Manes.04G147100.4.v8.1">
    <property type="protein sequence ID" value="Manes.04G147100.4.v8.1.CDS"/>
    <property type="gene ID" value="Manes.04G147100.v8.1"/>
</dbReference>
<dbReference type="Proteomes" id="UP000091857">
    <property type="component" value="Chromosome 4"/>
</dbReference>
<dbReference type="GO" id="GO:0006183">
    <property type="term" value="P:GTP biosynthetic process"/>
    <property type="evidence" value="ECO:0007669"/>
    <property type="project" value="InterPro"/>
</dbReference>
<dbReference type="OrthoDB" id="2162449at2759"/>
<keyword evidence="9 14" id="KW-0067">ATP-binding</keyword>
<keyword evidence="11" id="KW-0546">Nucleotide metabolism</keyword>
<evidence type="ECO:0000256" key="7">
    <source>
        <dbReference type="ARBA" id="ARBA00022741"/>
    </source>
</evidence>
<feature type="binding site" evidence="12">
    <location>
        <position position="42"/>
    </location>
    <ligand>
        <name>ATP</name>
        <dbReference type="ChEBI" id="CHEBI:30616"/>
    </ligand>
</feature>
<feature type="binding site" evidence="12">
    <location>
        <position position="118"/>
    </location>
    <ligand>
        <name>ATP</name>
        <dbReference type="ChEBI" id="CHEBI:30616"/>
    </ligand>
</feature>
<comment type="caution">
    <text evidence="17">The sequence shown here is derived from an EMBL/GenBank/DDBJ whole genome shotgun (WGS) entry which is preliminary data.</text>
</comment>
<evidence type="ECO:0000256" key="3">
    <source>
        <dbReference type="ARBA" id="ARBA00008142"/>
    </source>
</evidence>
<dbReference type="SMART" id="SM00562">
    <property type="entry name" value="NDK"/>
    <property type="match status" value="1"/>
</dbReference>
<dbReference type="Gramene" id="Manes.04G147100.2.v8.1">
    <property type="protein sequence ID" value="Manes.04G147100.2.v8.1.CDS"/>
    <property type="gene ID" value="Manes.04G147100.v8.1"/>
</dbReference>
<dbReference type="Gramene" id="Manes.04G147100.7.v8.1">
    <property type="protein sequence ID" value="Manes.04G147100.7.v8.1.CDS"/>
    <property type="gene ID" value="Manes.04G147100.v8.1"/>
</dbReference>
<dbReference type="PRINTS" id="PR01243">
    <property type="entry name" value="NUCDPKINASE"/>
</dbReference>
<dbReference type="GO" id="GO:0004550">
    <property type="term" value="F:nucleoside diphosphate kinase activity"/>
    <property type="evidence" value="ECO:0007669"/>
    <property type="project" value="UniProtKB-EC"/>
</dbReference>
<evidence type="ECO:0000256" key="14">
    <source>
        <dbReference type="RuleBase" id="RU004013"/>
    </source>
</evidence>
<dbReference type="GO" id="GO:0006241">
    <property type="term" value="P:CTP biosynthetic process"/>
    <property type="evidence" value="ECO:0007669"/>
    <property type="project" value="InterPro"/>
</dbReference>
<dbReference type="STRING" id="3983.A0A2C9W2L1"/>
<dbReference type="PANTHER" id="PTHR46161">
    <property type="entry name" value="NUCLEOSIDE DIPHOSPHATE KINASE"/>
    <property type="match status" value="1"/>
</dbReference>
<feature type="chain" id="PRO_5012112775" description="Nucleoside diphosphate kinase" evidence="15">
    <location>
        <begin position="27"/>
        <end position="192"/>
    </location>
</feature>
<dbReference type="AlphaFoldDB" id="A0A2C9W2L1"/>
<protein>
    <recommendedName>
        <fullName evidence="14">Nucleoside diphosphate kinase</fullName>
        <ecNumber evidence="14">2.7.4.6</ecNumber>
    </recommendedName>
</protein>
<dbReference type="PROSITE" id="PS00469">
    <property type="entry name" value="NDPK"/>
    <property type="match status" value="1"/>
</dbReference>
<comment type="catalytic activity">
    <reaction evidence="2">
        <text>a ribonucleoside 5'-diphosphate + ATP = a ribonucleoside 5'-triphosphate + ADP</text>
        <dbReference type="Rhea" id="RHEA:18113"/>
        <dbReference type="ChEBI" id="CHEBI:30616"/>
        <dbReference type="ChEBI" id="CHEBI:57930"/>
        <dbReference type="ChEBI" id="CHEBI:61557"/>
        <dbReference type="ChEBI" id="CHEBI:456216"/>
        <dbReference type="EC" id="2.7.4.6"/>
    </reaction>
</comment>
<evidence type="ECO:0000256" key="5">
    <source>
        <dbReference type="ARBA" id="ARBA00022679"/>
    </source>
</evidence>
<dbReference type="PROSITE" id="PS51374">
    <property type="entry name" value="NDPK_LIKE"/>
    <property type="match status" value="1"/>
</dbReference>
<dbReference type="Gramene" id="Manes.04G147100.6.v8.1">
    <property type="protein sequence ID" value="Manes.04G147100.6.v8.1.CDS"/>
    <property type="gene ID" value="Manes.04G147100.v8.1"/>
</dbReference>
<dbReference type="SUPFAM" id="SSF54919">
    <property type="entry name" value="Nucleoside diphosphate kinase, NDK"/>
    <property type="match status" value="1"/>
</dbReference>
<evidence type="ECO:0000256" key="9">
    <source>
        <dbReference type="ARBA" id="ARBA00022840"/>
    </source>
</evidence>
<keyword evidence="18" id="KW-1185">Reference proteome</keyword>
<evidence type="ECO:0000256" key="8">
    <source>
        <dbReference type="ARBA" id="ARBA00022777"/>
    </source>
</evidence>
<keyword evidence="4" id="KW-0963">Cytoplasm</keyword>
<dbReference type="GO" id="GO:0046872">
    <property type="term" value="F:metal ion binding"/>
    <property type="evidence" value="ECO:0007669"/>
    <property type="project" value="UniProtKB-KW"/>
</dbReference>
<dbReference type="InterPro" id="IPR034907">
    <property type="entry name" value="NDK-like_dom"/>
</dbReference>
<keyword evidence="10" id="KW-0460">Magnesium</keyword>
<evidence type="ECO:0000256" key="4">
    <source>
        <dbReference type="ARBA" id="ARBA00022490"/>
    </source>
</evidence>
<evidence type="ECO:0000256" key="6">
    <source>
        <dbReference type="ARBA" id="ARBA00022723"/>
    </source>
</evidence>
<dbReference type="GO" id="GO:0006228">
    <property type="term" value="P:UTP biosynthetic process"/>
    <property type="evidence" value="ECO:0007669"/>
    <property type="project" value="InterPro"/>
</dbReference>
<feature type="domain" description="Nucleoside diphosphate kinase-like" evidence="16">
    <location>
        <begin position="34"/>
        <end position="174"/>
    </location>
</feature>
<keyword evidence="8 14" id="KW-0418">Kinase</keyword>
<sequence>MCIRVIFSSSFFFFFLLVSLHFPTRSSSNGSTEEEETLAMVKPDGVLGNYTERIKNAVVESGFSIIRETVIQLDEHRASTFYVEHSSKSFFSSLVKYMTSGPVLVMILKKENAVADWRAIIGPTDARKAKITHPHSIRAMCGLNAEKNCVHGSDSLESARREISFFFGEISTDAKNLCKSTVTYRVNLSGRW</sequence>
<dbReference type="Gramene" id="Manes.04G147100.5.v8.1">
    <property type="protein sequence ID" value="Manes.04G147100.5.v8.1.CDS"/>
    <property type="gene ID" value="Manes.04G147100.v8.1"/>
</dbReference>
<evidence type="ECO:0000256" key="15">
    <source>
        <dbReference type="SAM" id="SignalP"/>
    </source>
</evidence>
<dbReference type="EC" id="2.7.4.6" evidence="14"/>
<accession>A0A2C9W2L1</accession>
<dbReference type="InterPro" id="IPR036850">
    <property type="entry name" value="NDK-like_dom_sf"/>
</dbReference>
<evidence type="ECO:0000256" key="12">
    <source>
        <dbReference type="PROSITE-ProRule" id="PRU00706"/>
    </source>
</evidence>
<dbReference type="Gramene" id="Manes.04G147100.3.v8.1">
    <property type="protein sequence ID" value="Manes.04G147100.3.v8.1.CDS"/>
    <property type="gene ID" value="Manes.04G147100.v8.1"/>
</dbReference>
<proteinExistence type="inferred from homology"/>